<dbReference type="InterPro" id="IPR036866">
    <property type="entry name" value="RibonucZ/Hydroxyglut_hydro"/>
</dbReference>
<dbReference type="SUPFAM" id="SSF56281">
    <property type="entry name" value="Metallo-hydrolase/oxidoreductase"/>
    <property type="match status" value="1"/>
</dbReference>
<feature type="signal peptide" evidence="1">
    <location>
        <begin position="1"/>
        <end position="22"/>
    </location>
</feature>
<dbReference type="SMART" id="SM00849">
    <property type="entry name" value="Lactamase_B"/>
    <property type="match status" value="1"/>
</dbReference>
<evidence type="ECO:0000313" key="3">
    <source>
        <dbReference type="EMBL" id="HIV27196.1"/>
    </source>
</evidence>
<dbReference type="PANTHER" id="PTHR30619:SF1">
    <property type="entry name" value="RECOMBINATION PROTEIN 2"/>
    <property type="match status" value="1"/>
</dbReference>
<dbReference type="InterPro" id="IPR001279">
    <property type="entry name" value="Metallo-B-lactamas"/>
</dbReference>
<accession>A0A9D1P601</accession>
<dbReference type="CDD" id="cd07731">
    <property type="entry name" value="ComA-like_MBL-fold"/>
    <property type="match status" value="1"/>
</dbReference>
<feature type="domain" description="Metallo-beta-lactamase" evidence="2">
    <location>
        <begin position="38"/>
        <end position="231"/>
    </location>
</feature>
<evidence type="ECO:0000259" key="2">
    <source>
        <dbReference type="SMART" id="SM00849"/>
    </source>
</evidence>
<dbReference type="Gene3D" id="3.60.15.10">
    <property type="entry name" value="Ribonuclease Z/Hydroxyacylglutathione hydrolase-like"/>
    <property type="match status" value="1"/>
</dbReference>
<organism evidence="3 4">
    <name type="scientific">Candidatus Ornithocaccomicrobium faecavium</name>
    <dbReference type="NCBI Taxonomy" id="2840890"/>
    <lineage>
        <taxon>Bacteria</taxon>
        <taxon>Bacillati</taxon>
        <taxon>Bacillota</taxon>
        <taxon>Clostridia</taxon>
        <taxon>Candidatus Ornithocaccomicrobium</taxon>
    </lineage>
</organism>
<name>A0A9D1P601_9FIRM</name>
<comment type="caution">
    <text evidence="3">The sequence shown here is derived from an EMBL/GenBank/DDBJ whole genome shotgun (WGS) entry which is preliminary data.</text>
</comment>
<reference evidence="3" key="2">
    <citation type="journal article" date="2021" name="PeerJ">
        <title>Extensive microbial diversity within the chicken gut microbiome revealed by metagenomics and culture.</title>
        <authorList>
            <person name="Gilroy R."/>
            <person name="Ravi A."/>
            <person name="Getino M."/>
            <person name="Pursley I."/>
            <person name="Horton D.L."/>
            <person name="Alikhan N.F."/>
            <person name="Baker D."/>
            <person name="Gharbi K."/>
            <person name="Hall N."/>
            <person name="Watson M."/>
            <person name="Adriaenssens E.M."/>
            <person name="Foster-Nyarko E."/>
            <person name="Jarju S."/>
            <person name="Secka A."/>
            <person name="Antonio M."/>
            <person name="Oren A."/>
            <person name="Chaudhuri R.R."/>
            <person name="La Ragione R."/>
            <person name="Hildebrand F."/>
            <person name="Pallen M.J."/>
        </authorList>
    </citation>
    <scope>NUCLEOTIDE SEQUENCE</scope>
    <source>
        <strain evidence="3">CHK183-6373</strain>
    </source>
</reference>
<dbReference type="InterPro" id="IPR035681">
    <property type="entry name" value="ComA-like_MBL"/>
</dbReference>
<dbReference type="Pfam" id="PF00753">
    <property type="entry name" value="Lactamase_B"/>
    <property type="match status" value="1"/>
</dbReference>
<gene>
    <name evidence="3" type="ORF">IAA64_04460</name>
</gene>
<dbReference type="InterPro" id="IPR052159">
    <property type="entry name" value="Competence_DNA_uptake"/>
</dbReference>
<proteinExistence type="predicted"/>
<protein>
    <submittedName>
        <fullName evidence="3">MBL fold metallo-hydrolase</fullName>
    </submittedName>
</protein>
<feature type="chain" id="PRO_5039183237" evidence="1">
    <location>
        <begin position="23"/>
        <end position="278"/>
    </location>
</feature>
<dbReference type="PANTHER" id="PTHR30619">
    <property type="entry name" value="DNA INTERNALIZATION/COMPETENCE PROTEIN COMEC/REC2"/>
    <property type="match status" value="1"/>
</dbReference>
<dbReference type="AlphaFoldDB" id="A0A9D1P601"/>
<reference evidence="3" key="1">
    <citation type="submission" date="2020-10" db="EMBL/GenBank/DDBJ databases">
        <authorList>
            <person name="Gilroy R."/>
        </authorList>
    </citation>
    <scope>NUCLEOTIDE SEQUENCE</scope>
    <source>
        <strain evidence="3">CHK183-6373</strain>
    </source>
</reference>
<sequence>MFRKCLAMLCVFLALFCVPGSAREESEWLEVVFLDVGKADAAVLLTEHSVVVIDTGKNKTGEDLVDFLRSRDVSHIDVIIITHFDKDHVGGADKVLEAFSVGTVYECAWEKDSKQVRQYRDALESQGIQPVVLAEDVAFAIDGAQYAVDAAQHSYAGENASNDMSLVVRVEYGQTSFLFAADAENDRLFELLEEGDLASDVLKVPHHGGYEALSSAFFQAVSPEYAVITSDAENPEDETVVHILSSLGATVYLTRLGSVTMVSDGENLDVSQAAFSEQ</sequence>
<evidence type="ECO:0000313" key="4">
    <source>
        <dbReference type="Proteomes" id="UP000886884"/>
    </source>
</evidence>
<evidence type="ECO:0000256" key="1">
    <source>
        <dbReference type="SAM" id="SignalP"/>
    </source>
</evidence>
<keyword evidence="1" id="KW-0732">Signal</keyword>
<dbReference type="EMBL" id="DVOT01000076">
    <property type="protein sequence ID" value="HIV27196.1"/>
    <property type="molecule type" value="Genomic_DNA"/>
</dbReference>
<dbReference type="Proteomes" id="UP000886884">
    <property type="component" value="Unassembled WGS sequence"/>
</dbReference>